<dbReference type="RefSeq" id="WP_130486959.1">
    <property type="nucleotide sequence ID" value="NZ_CP169556.1"/>
</dbReference>
<keyword evidence="3 8" id="KW-0812">Transmembrane</keyword>
<dbReference type="SUPFAM" id="SSF81340">
    <property type="entry name" value="Clc chloride channel"/>
    <property type="match status" value="1"/>
</dbReference>
<protein>
    <submittedName>
        <fullName evidence="9">CIC family chloride channel protein</fullName>
    </submittedName>
</protein>
<comment type="subcellular location">
    <subcellularLocation>
        <location evidence="1">Membrane</location>
        <topology evidence="1">Multi-pass membrane protein</topology>
    </subcellularLocation>
</comment>
<dbReference type="AlphaFoldDB" id="A0A4Q7MP14"/>
<dbReference type="Pfam" id="PF00654">
    <property type="entry name" value="Voltage_CLC"/>
    <property type="match status" value="1"/>
</dbReference>
<feature type="transmembrane region" description="Helical" evidence="8">
    <location>
        <begin position="325"/>
        <end position="346"/>
    </location>
</feature>
<name>A0A4Q7MP14_9BURK</name>
<feature type="transmembrane region" description="Helical" evidence="8">
    <location>
        <begin position="220"/>
        <end position="242"/>
    </location>
</feature>
<dbReference type="Gene3D" id="1.10.3080.10">
    <property type="entry name" value="Clc chloride channel"/>
    <property type="match status" value="1"/>
</dbReference>
<keyword evidence="2" id="KW-0813">Transport</keyword>
<dbReference type="InterPro" id="IPR001807">
    <property type="entry name" value="ClC"/>
</dbReference>
<dbReference type="PANTHER" id="PTHR45711:SF6">
    <property type="entry name" value="CHLORIDE CHANNEL PROTEIN"/>
    <property type="match status" value="1"/>
</dbReference>
<evidence type="ECO:0000313" key="9">
    <source>
        <dbReference type="EMBL" id="RZS70297.1"/>
    </source>
</evidence>
<feature type="transmembrane region" description="Helical" evidence="8">
    <location>
        <begin position="52"/>
        <end position="72"/>
    </location>
</feature>
<dbReference type="EMBL" id="SGWZ01000002">
    <property type="protein sequence ID" value="RZS70297.1"/>
    <property type="molecule type" value="Genomic_DNA"/>
</dbReference>
<sequence length="444" mass="45725">MPRQISDRTYYFLAALIGTLTGLLGSAFHSLVDHALAWSRQLPTALQLSGPALYVVMGVFSALMFCGAVALVRRFAPEASGSGVQEIEGAMQGLRDIRWQRVLPVKFIGGTMALGAGLVGGREGPTIHMGASIAKAMTSRFSLAAEQARALWGAGGAAGLTAAFNAPLASIAFIIEEARDAFPYRINTYGAVIIACGFSALTTTALTGATPYMAMSADQIPTYFLPAFVGLGLVLGVLGVLFNRTIIAGLEIARHVGLKASPYLIPALLGLIIGPMLVLFPEATGGGESLAVALVSNPLPIGLLGLVILLRFFMTAASYSTGAPAGIFAPILALATTSSILFGTLLGHVVTLPPGAMVAFAAAGMAGLFSSTVRSPLVGIVLVLELTGTYALAIPSLLTAITAHLVAAGLGGKPIYEVLLARTLRLAGQAMPEKNAAAHPEKQD</sequence>
<evidence type="ECO:0000256" key="8">
    <source>
        <dbReference type="SAM" id="Phobius"/>
    </source>
</evidence>
<dbReference type="PANTHER" id="PTHR45711">
    <property type="entry name" value="CHLORIDE CHANNEL PROTEIN"/>
    <property type="match status" value="1"/>
</dbReference>
<feature type="transmembrane region" description="Helical" evidence="8">
    <location>
        <begin position="377"/>
        <end position="398"/>
    </location>
</feature>
<evidence type="ECO:0000256" key="3">
    <source>
        <dbReference type="ARBA" id="ARBA00022692"/>
    </source>
</evidence>
<evidence type="ECO:0000256" key="7">
    <source>
        <dbReference type="ARBA" id="ARBA00023214"/>
    </source>
</evidence>
<accession>A0A4Q7MP14</accession>
<feature type="transmembrane region" description="Helical" evidence="8">
    <location>
        <begin position="292"/>
        <end position="313"/>
    </location>
</feature>
<dbReference type="GO" id="GO:0005247">
    <property type="term" value="F:voltage-gated chloride channel activity"/>
    <property type="evidence" value="ECO:0007669"/>
    <property type="project" value="TreeGrafter"/>
</dbReference>
<dbReference type="OrthoDB" id="9767361at2"/>
<evidence type="ECO:0000256" key="2">
    <source>
        <dbReference type="ARBA" id="ARBA00022448"/>
    </source>
</evidence>
<dbReference type="GO" id="GO:0005886">
    <property type="term" value="C:plasma membrane"/>
    <property type="evidence" value="ECO:0007669"/>
    <property type="project" value="TreeGrafter"/>
</dbReference>
<evidence type="ECO:0000256" key="5">
    <source>
        <dbReference type="ARBA" id="ARBA00023065"/>
    </source>
</evidence>
<dbReference type="Proteomes" id="UP000292039">
    <property type="component" value="Unassembled WGS sequence"/>
</dbReference>
<dbReference type="CDD" id="cd01031">
    <property type="entry name" value="EriC"/>
    <property type="match status" value="1"/>
</dbReference>
<evidence type="ECO:0000313" key="10">
    <source>
        <dbReference type="Proteomes" id="UP000292039"/>
    </source>
</evidence>
<feature type="transmembrane region" description="Helical" evidence="8">
    <location>
        <begin position="189"/>
        <end position="214"/>
    </location>
</feature>
<keyword evidence="5" id="KW-0406">Ion transport</keyword>
<keyword evidence="4 8" id="KW-1133">Transmembrane helix</keyword>
<keyword evidence="6 8" id="KW-0472">Membrane</keyword>
<feature type="transmembrane region" description="Helical" evidence="8">
    <location>
        <begin position="352"/>
        <end position="370"/>
    </location>
</feature>
<reference evidence="9 10" key="1">
    <citation type="submission" date="2019-02" db="EMBL/GenBank/DDBJ databases">
        <title>Genomic Encyclopedia of Type Strains, Phase IV (KMG-IV): sequencing the most valuable type-strain genomes for metagenomic binning, comparative biology and taxonomic classification.</title>
        <authorList>
            <person name="Goeker M."/>
        </authorList>
    </citation>
    <scope>NUCLEOTIDE SEQUENCE [LARGE SCALE GENOMIC DNA]</scope>
    <source>
        <strain evidence="9 10">DSM 16618</strain>
    </source>
</reference>
<feature type="transmembrane region" description="Helical" evidence="8">
    <location>
        <begin position="12"/>
        <end position="32"/>
    </location>
</feature>
<gene>
    <name evidence="9" type="ORF">EV679_1699</name>
</gene>
<dbReference type="GeneID" id="99726344"/>
<comment type="caution">
    <text evidence="9">The sequence shown here is derived from an EMBL/GenBank/DDBJ whole genome shotgun (WGS) entry which is preliminary data.</text>
</comment>
<feature type="transmembrane region" description="Helical" evidence="8">
    <location>
        <begin position="263"/>
        <end position="280"/>
    </location>
</feature>
<dbReference type="InterPro" id="IPR014743">
    <property type="entry name" value="Cl-channel_core"/>
</dbReference>
<dbReference type="PRINTS" id="PR00762">
    <property type="entry name" value="CLCHANNEL"/>
</dbReference>
<evidence type="ECO:0000256" key="1">
    <source>
        <dbReference type="ARBA" id="ARBA00004141"/>
    </source>
</evidence>
<keyword evidence="7" id="KW-0868">Chloride</keyword>
<organism evidence="9 10">
    <name type="scientific">Kerstersia gyiorum</name>
    <dbReference type="NCBI Taxonomy" id="206506"/>
    <lineage>
        <taxon>Bacteria</taxon>
        <taxon>Pseudomonadati</taxon>
        <taxon>Pseudomonadota</taxon>
        <taxon>Betaproteobacteria</taxon>
        <taxon>Burkholderiales</taxon>
        <taxon>Alcaligenaceae</taxon>
        <taxon>Kerstersia</taxon>
    </lineage>
</organism>
<evidence type="ECO:0000256" key="4">
    <source>
        <dbReference type="ARBA" id="ARBA00022989"/>
    </source>
</evidence>
<proteinExistence type="predicted"/>
<evidence type="ECO:0000256" key="6">
    <source>
        <dbReference type="ARBA" id="ARBA00023136"/>
    </source>
</evidence>
<dbReference type="NCBIfam" id="NF003640">
    <property type="entry name" value="PRK05277.1"/>
    <property type="match status" value="1"/>
</dbReference>